<dbReference type="InterPro" id="IPR050656">
    <property type="entry name" value="PINX1"/>
</dbReference>
<evidence type="ECO:0000256" key="2">
    <source>
        <dbReference type="SAM" id="MobiDB-lite"/>
    </source>
</evidence>
<proteinExistence type="predicted"/>
<evidence type="ECO:0000256" key="1">
    <source>
        <dbReference type="ARBA" id="ARBA00040365"/>
    </source>
</evidence>
<feature type="region of interest" description="Disordered" evidence="2">
    <location>
        <begin position="68"/>
        <end position="138"/>
    </location>
</feature>
<dbReference type="InterPro" id="IPR000467">
    <property type="entry name" value="G_patch_dom"/>
</dbReference>
<feature type="compositionally biased region" description="Basic residues" evidence="2">
    <location>
        <begin position="220"/>
        <end position="230"/>
    </location>
</feature>
<feature type="compositionally biased region" description="Basic and acidic residues" evidence="2">
    <location>
        <begin position="171"/>
        <end position="180"/>
    </location>
</feature>
<dbReference type="GO" id="GO:0005730">
    <property type="term" value="C:nucleolus"/>
    <property type="evidence" value="ECO:0007669"/>
    <property type="project" value="TreeGrafter"/>
</dbReference>
<dbReference type="EMBL" id="HACG01030426">
    <property type="protein sequence ID" value="CEK77291.1"/>
    <property type="molecule type" value="Transcribed_RNA"/>
</dbReference>
<accession>A0A0B7AB89</accession>
<dbReference type="PROSITE" id="PS50174">
    <property type="entry name" value="G_PATCH"/>
    <property type="match status" value="1"/>
</dbReference>
<feature type="region of interest" description="Disordered" evidence="2">
    <location>
        <begin position="1"/>
        <end position="50"/>
    </location>
</feature>
<feature type="compositionally biased region" description="Low complexity" evidence="2">
    <location>
        <begin position="201"/>
        <end position="210"/>
    </location>
</feature>
<feature type="compositionally biased region" description="Basic residues" evidence="2">
    <location>
        <begin position="264"/>
        <end position="275"/>
    </location>
</feature>
<feature type="region of interest" description="Disordered" evidence="2">
    <location>
        <begin position="171"/>
        <end position="355"/>
    </location>
</feature>
<protein>
    <recommendedName>
        <fullName evidence="1">G patch domain-containing protein 4</fullName>
    </recommendedName>
</protein>
<feature type="compositionally biased region" description="Basic and acidic residues" evidence="2">
    <location>
        <begin position="24"/>
        <end position="50"/>
    </location>
</feature>
<feature type="compositionally biased region" description="Basic and acidic residues" evidence="2">
    <location>
        <begin position="71"/>
        <end position="89"/>
    </location>
</feature>
<organism evidence="4">
    <name type="scientific">Arion vulgaris</name>
    <dbReference type="NCBI Taxonomy" id="1028688"/>
    <lineage>
        <taxon>Eukaryota</taxon>
        <taxon>Metazoa</taxon>
        <taxon>Spiralia</taxon>
        <taxon>Lophotrochozoa</taxon>
        <taxon>Mollusca</taxon>
        <taxon>Gastropoda</taxon>
        <taxon>Heterobranchia</taxon>
        <taxon>Euthyneura</taxon>
        <taxon>Panpulmonata</taxon>
        <taxon>Eupulmonata</taxon>
        <taxon>Stylommatophora</taxon>
        <taxon>Helicina</taxon>
        <taxon>Arionoidea</taxon>
        <taxon>Arionidae</taxon>
        <taxon>Arion</taxon>
    </lineage>
</organism>
<dbReference type="PANTHER" id="PTHR23149:SF9">
    <property type="entry name" value="G PATCH DOMAIN-CONTAINING PROTEIN 4"/>
    <property type="match status" value="1"/>
</dbReference>
<sequence length="355" mass="40179">MAASDFAKRQLKKHGWTEGSGLGKQEDGRSEPIKVSLKMDKSGVGHDPGKEFTDHWWLRVFNEAAQKIGKKKQDDLKADEDSKLTEKKNTKNKLYNNFVKSTTLTNGVDEKHRNSDSSSDESTDHGNNTSVPTLNDIHKFCGGATGHKAAGFGIKMGGKLARIAEHDKMFEEGLEKEKRSSMSKKVTFAKDNSHDNMREMSSLNSESPSSKDIPCESSGGKRKKKKHRKDKYSVDNDSHCLTQKLTGGFDETQDDKVPETTVCKKNKLKKKHKKKTYNDNIEERSVNELPKNNETQHEDTRKKKKRKRSSVTSENDMPEIKPSKKKAAKDNICSSELVEDSKSNDIRKKKKRKKH</sequence>
<feature type="domain" description="G-patch" evidence="3">
    <location>
        <begin position="3"/>
        <end position="49"/>
    </location>
</feature>
<dbReference type="Pfam" id="PF01585">
    <property type="entry name" value="G-patch"/>
    <property type="match status" value="1"/>
</dbReference>
<dbReference type="AlphaFoldDB" id="A0A0B7AB89"/>
<evidence type="ECO:0000313" key="4">
    <source>
        <dbReference type="EMBL" id="CEK77291.1"/>
    </source>
</evidence>
<evidence type="ECO:0000259" key="3">
    <source>
        <dbReference type="PROSITE" id="PS50174"/>
    </source>
</evidence>
<dbReference type="PANTHER" id="PTHR23149">
    <property type="entry name" value="G PATCH DOMAIN CONTAINING PROTEIN"/>
    <property type="match status" value="1"/>
</dbReference>
<gene>
    <name evidence="4" type="primary">ORF103883</name>
</gene>
<dbReference type="SMART" id="SM00443">
    <property type="entry name" value="G_patch"/>
    <property type="match status" value="1"/>
</dbReference>
<name>A0A0B7AB89_9EUPU</name>
<dbReference type="GO" id="GO:0003676">
    <property type="term" value="F:nucleic acid binding"/>
    <property type="evidence" value="ECO:0007669"/>
    <property type="project" value="InterPro"/>
</dbReference>
<reference evidence="4" key="1">
    <citation type="submission" date="2014-12" db="EMBL/GenBank/DDBJ databases">
        <title>Insight into the proteome of Arion vulgaris.</title>
        <authorList>
            <person name="Aradska J."/>
            <person name="Bulat T."/>
            <person name="Smidak R."/>
            <person name="Sarate P."/>
            <person name="Gangsoo J."/>
            <person name="Sialana F."/>
            <person name="Bilban M."/>
            <person name="Lubec G."/>
        </authorList>
    </citation>
    <scope>NUCLEOTIDE SEQUENCE</scope>
    <source>
        <tissue evidence="4">Skin</tissue>
    </source>
</reference>